<dbReference type="Pfam" id="PF00027">
    <property type="entry name" value="cNMP_binding"/>
    <property type="match status" value="1"/>
</dbReference>
<gene>
    <name evidence="7" type="ORF">YM304_37060</name>
</gene>
<dbReference type="AlphaFoldDB" id="A0A6C7ECB3"/>
<dbReference type="InterPro" id="IPR014710">
    <property type="entry name" value="RmlC-like_jellyroll"/>
</dbReference>
<keyword evidence="8" id="KW-1185">Reference proteome</keyword>
<evidence type="ECO:0000313" key="7">
    <source>
        <dbReference type="EMBL" id="BAN04020.1"/>
    </source>
</evidence>
<dbReference type="InterPro" id="IPR027417">
    <property type="entry name" value="P-loop_NTPase"/>
</dbReference>
<dbReference type="PANTHER" id="PTHR24220">
    <property type="entry name" value="IMPORT ATP-BINDING PROTEIN"/>
    <property type="match status" value="1"/>
</dbReference>
<evidence type="ECO:0000256" key="3">
    <source>
        <dbReference type="ARBA" id="ARBA00022741"/>
    </source>
</evidence>
<feature type="domain" description="ABC transporter" evidence="6">
    <location>
        <begin position="10"/>
        <end position="249"/>
    </location>
</feature>
<keyword evidence="4 7" id="KW-0067">ATP-binding</keyword>
<dbReference type="CDD" id="cd03255">
    <property type="entry name" value="ABC_MJ0796_LolCDE_FtsE"/>
    <property type="match status" value="1"/>
</dbReference>
<organism evidence="7 8">
    <name type="scientific">Ilumatobacter coccineus (strain NBRC 103263 / KCTC 29153 / YM16-304)</name>
    <dbReference type="NCBI Taxonomy" id="1313172"/>
    <lineage>
        <taxon>Bacteria</taxon>
        <taxon>Bacillati</taxon>
        <taxon>Actinomycetota</taxon>
        <taxon>Acidimicrobiia</taxon>
        <taxon>Acidimicrobiales</taxon>
        <taxon>Ilumatobacteraceae</taxon>
        <taxon>Ilumatobacter</taxon>
    </lineage>
</organism>
<dbReference type="InterPro" id="IPR017911">
    <property type="entry name" value="MacB-like_ATP-bd"/>
</dbReference>
<dbReference type="Pfam" id="PF00005">
    <property type="entry name" value="ABC_tran"/>
    <property type="match status" value="1"/>
</dbReference>
<dbReference type="Gene3D" id="3.40.50.300">
    <property type="entry name" value="P-loop containing nucleotide triphosphate hydrolases"/>
    <property type="match status" value="1"/>
</dbReference>
<dbReference type="OrthoDB" id="3176024at2"/>
<dbReference type="SUPFAM" id="SSF51206">
    <property type="entry name" value="cAMP-binding domain-like"/>
    <property type="match status" value="1"/>
</dbReference>
<dbReference type="SUPFAM" id="SSF52540">
    <property type="entry name" value="P-loop containing nucleoside triphosphate hydrolases"/>
    <property type="match status" value="1"/>
</dbReference>
<dbReference type="InterPro" id="IPR015854">
    <property type="entry name" value="ABC_transpr_LolD-like"/>
</dbReference>
<dbReference type="PROSITE" id="PS00211">
    <property type="entry name" value="ABC_TRANSPORTER_1"/>
    <property type="match status" value="1"/>
</dbReference>
<dbReference type="InterPro" id="IPR003593">
    <property type="entry name" value="AAA+_ATPase"/>
</dbReference>
<dbReference type="CDD" id="cd00038">
    <property type="entry name" value="CAP_ED"/>
    <property type="match status" value="1"/>
</dbReference>
<dbReference type="InterPro" id="IPR000595">
    <property type="entry name" value="cNMP-bd_dom"/>
</dbReference>
<name>A0A6C7ECB3_ILUCY</name>
<proteinExistence type="inferred from homology"/>
<dbReference type="KEGG" id="aym:YM304_37060"/>
<sequence>MTDNRSDIGLVVTDLVKEYEGDGYVVRPLDHLSFTAAPGELVVLLGPSGSGKSTLLSCLGGMLSPTSGSIKLNEIDVTGSYKKHLDTYRKKHVGFVFQGFNLIPSLNARENVAVPLIVSKACSRADALRRADELLERVGLGDRTKHKPSQLSGGQQQRVAVARGLVTDPDLLIADEPTANLDHIQAEAVIGLLRELRSAGRVIVVSTHDARLIPVADRVVRMTPEGIEPDRGAHEVTFTAGTEIFRQEDPPEYVYTITSGQIDIVRELADGNREPLASLGPGQYFGELGAMLGFPRSATAIAATDVVLTAMPPHEFRQQVEG</sequence>
<dbReference type="GO" id="GO:0016887">
    <property type="term" value="F:ATP hydrolysis activity"/>
    <property type="evidence" value="ECO:0007669"/>
    <property type="project" value="InterPro"/>
</dbReference>
<comment type="similarity">
    <text evidence="1">Belongs to the ABC transporter superfamily.</text>
</comment>
<protein>
    <submittedName>
        <fullName evidence="7">Putative ABC transporter ATP-binding protein</fullName>
    </submittedName>
</protein>
<evidence type="ECO:0000259" key="5">
    <source>
        <dbReference type="PROSITE" id="PS50042"/>
    </source>
</evidence>
<evidence type="ECO:0000256" key="1">
    <source>
        <dbReference type="ARBA" id="ARBA00005417"/>
    </source>
</evidence>
<reference evidence="7 8" key="1">
    <citation type="journal article" date="2013" name="Int. J. Syst. Evol. Microbiol.">
        <title>Ilumatobacter nonamiense sp. nov. and Ilumatobacter coccineum sp. nov., isolated from seashore sand.</title>
        <authorList>
            <person name="Matsumoto A."/>
            <person name="Kasai H."/>
            <person name="Matsuo Y."/>
            <person name="Shizuri Y."/>
            <person name="Ichikawa N."/>
            <person name="Fujita N."/>
            <person name="Omura S."/>
            <person name="Takahashi Y."/>
        </authorList>
    </citation>
    <scope>NUCLEOTIDE SEQUENCE [LARGE SCALE GENOMIC DNA]</scope>
    <source>
        <strain evidence="8">NBRC 103263 / KCTC 29153 / YM16-304</strain>
    </source>
</reference>
<accession>A0A6C7ECB3</accession>
<dbReference type="SMART" id="SM00100">
    <property type="entry name" value="cNMP"/>
    <property type="match status" value="1"/>
</dbReference>
<dbReference type="InterPro" id="IPR017871">
    <property type="entry name" value="ABC_transporter-like_CS"/>
</dbReference>
<evidence type="ECO:0000256" key="4">
    <source>
        <dbReference type="ARBA" id="ARBA00022840"/>
    </source>
</evidence>
<dbReference type="InterPro" id="IPR018490">
    <property type="entry name" value="cNMP-bd_dom_sf"/>
</dbReference>
<dbReference type="Gene3D" id="2.60.120.10">
    <property type="entry name" value="Jelly Rolls"/>
    <property type="match status" value="1"/>
</dbReference>
<evidence type="ECO:0000259" key="6">
    <source>
        <dbReference type="PROSITE" id="PS50893"/>
    </source>
</evidence>
<dbReference type="PROSITE" id="PS50893">
    <property type="entry name" value="ABC_TRANSPORTER_2"/>
    <property type="match status" value="1"/>
</dbReference>
<dbReference type="GO" id="GO:0005524">
    <property type="term" value="F:ATP binding"/>
    <property type="evidence" value="ECO:0007669"/>
    <property type="project" value="UniProtKB-KW"/>
</dbReference>
<evidence type="ECO:0000313" key="8">
    <source>
        <dbReference type="Proteomes" id="UP000011863"/>
    </source>
</evidence>
<keyword evidence="3" id="KW-0547">Nucleotide-binding</keyword>
<feature type="domain" description="Cyclic nucleotide-binding" evidence="5">
    <location>
        <begin position="235"/>
        <end position="322"/>
    </location>
</feature>
<dbReference type="InterPro" id="IPR003439">
    <property type="entry name" value="ABC_transporter-like_ATP-bd"/>
</dbReference>
<evidence type="ECO:0000256" key="2">
    <source>
        <dbReference type="ARBA" id="ARBA00022448"/>
    </source>
</evidence>
<dbReference type="RefSeq" id="WP_015443267.1">
    <property type="nucleotide sequence ID" value="NC_020520.1"/>
</dbReference>
<dbReference type="SMART" id="SM00382">
    <property type="entry name" value="AAA"/>
    <property type="match status" value="1"/>
</dbReference>
<keyword evidence="2" id="KW-0813">Transport</keyword>
<dbReference type="GO" id="GO:0022857">
    <property type="term" value="F:transmembrane transporter activity"/>
    <property type="evidence" value="ECO:0007669"/>
    <property type="project" value="TreeGrafter"/>
</dbReference>
<dbReference type="Proteomes" id="UP000011863">
    <property type="component" value="Chromosome"/>
</dbReference>
<dbReference type="PANTHER" id="PTHR24220:SF689">
    <property type="entry name" value="LIPOPROTEIN-RELEASING SYSTEM ATP-BINDING PROTEIN LOLD"/>
    <property type="match status" value="1"/>
</dbReference>
<dbReference type="PROSITE" id="PS50042">
    <property type="entry name" value="CNMP_BINDING_3"/>
    <property type="match status" value="1"/>
</dbReference>
<dbReference type="EMBL" id="AP012057">
    <property type="protein sequence ID" value="BAN04020.1"/>
    <property type="molecule type" value="Genomic_DNA"/>
</dbReference>
<dbReference type="GO" id="GO:0005886">
    <property type="term" value="C:plasma membrane"/>
    <property type="evidence" value="ECO:0007669"/>
    <property type="project" value="TreeGrafter"/>
</dbReference>